<dbReference type="GO" id="GO:0016788">
    <property type="term" value="F:hydrolase activity, acting on ester bonds"/>
    <property type="evidence" value="ECO:0007669"/>
    <property type="project" value="UniProtKB-ARBA"/>
</dbReference>
<dbReference type="AlphaFoldDB" id="A0A4S3MML6"/>
<dbReference type="OrthoDB" id="7783360at2"/>
<proteinExistence type="predicted"/>
<sequence>MSLFALLTEIVFVGHSLIGTGLPPLVDGGFRAMGEPVTVEAQIINGAPLKYNWDNSASNDTLDARAHLRRGGTDILILTEAIPLAGHIEWNDTAGQVAAFAGLAREARPDTRIYLYETWHSLASAPGAVIPDDPGGGVPWRERIDSDLALWQGVVDQVNARLGAADAVRLIPAGQAMGLAADAIARGEVPGLADIRDLFSDDIHPNGRGFYLVAMTHLATITGTSPEGLPAKLTRVWQDRASILTDEQALALQRIAWAAVQAQTAREAAGPVMPPASTDDASAASAGGDVPAVGADGPGVRNPNLGLGLAGVHDWAVQQPFLDVIKTARPWVGHLPGQWGGFEHDRLRAEGWLDDQGWPIGVPPEVTGLSTLILTELPQDAGGIAGRYVVEWEGRGRLKLEGRATVVDDAERRRVFDFAPGPGGVVLTIEETDAGDPIRNIRVVREDRQAALQGGAIFNPDWLARIRGVRLIRFMDWMATNDSRLAAVEDRPRPDDFSWAVHGVPVEVMVALANELRADPWFTLPHLAEDDLVRLYAETVRDGLAEGLVAHVELSNEVWNWQFAQAKWAETQGKAFWGREATWVQFYAMRAAEVMAIWSEAFGDQAEARLVRIVGTQTSIEGLDRTILTAPLVIEEGLPPPHDSFDVLAVTGYVAALLGAEEKRALVTAWLDESRLTAEAAATAEGLEGAAHAEYVARHRFDHAVEIAARELRDGSVSGSDADTLAALSGRVWPYHAAVAQEFGLKLMMYEGGTHVVGYGAAVDDAELTAFFHHLNYSEAMGDLYRDLMAEWAKVSDTPFNAFVDVYAPTKWGSWGALRHLTDDNPRWRALAEGCGAC</sequence>
<evidence type="ECO:0000256" key="1">
    <source>
        <dbReference type="SAM" id="MobiDB-lite"/>
    </source>
</evidence>
<dbReference type="EMBL" id="SSND01000002">
    <property type="protein sequence ID" value="THD83638.1"/>
    <property type="molecule type" value="Genomic_DNA"/>
</dbReference>
<evidence type="ECO:0000313" key="3">
    <source>
        <dbReference type="Proteomes" id="UP000309450"/>
    </source>
</evidence>
<feature type="region of interest" description="Disordered" evidence="1">
    <location>
        <begin position="269"/>
        <end position="296"/>
    </location>
</feature>
<evidence type="ECO:0000313" key="2">
    <source>
        <dbReference type="EMBL" id="THD83638.1"/>
    </source>
</evidence>
<reference evidence="2 3" key="1">
    <citation type="submission" date="2019-04" db="EMBL/GenBank/DDBJ databases">
        <title>Draft genome sequence of Gemmobacter aestuarii sp. nov.</title>
        <authorList>
            <person name="Hameed A."/>
            <person name="Lin S.-Y."/>
            <person name="Shahina M."/>
            <person name="Lai W.-A."/>
            <person name="Young C.-C."/>
        </authorList>
    </citation>
    <scope>NUCLEOTIDE SEQUENCE [LARGE SCALE GENOMIC DNA]</scope>
    <source>
        <strain evidence="2 3">CC-PW-75</strain>
    </source>
</reference>
<name>A0A4S3MML6_9RHOB</name>
<dbReference type="RefSeq" id="WP_136394531.1">
    <property type="nucleotide sequence ID" value="NZ_SSND01000002.1"/>
</dbReference>
<dbReference type="Proteomes" id="UP000309450">
    <property type="component" value="Unassembled WGS sequence"/>
</dbReference>
<keyword evidence="3" id="KW-1185">Reference proteome</keyword>
<comment type="caution">
    <text evidence="2">The sequence shown here is derived from an EMBL/GenBank/DDBJ whole genome shotgun (WGS) entry which is preliminary data.</text>
</comment>
<gene>
    <name evidence="2" type="ORF">E7811_10200</name>
</gene>
<protein>
    <submittedName>
        <fullName evidence="2">Uncharacterized protein</fullName>
    </submittedName>
</protein>
<organism evidence="2 3">
    <name type="scientific">Aliigemmobacter aestuarii</name>
    <dbReference type="NCBI Taxonomy" id="1445661"/>
    <lineage>
        <taxon>Bacteria</taxon>
        <taxon>Pseudomonadati</taxon>
        <taxon>Pseudomonadota</taxon>
        <taxon>Alphaproteobacteria</taxon>
        <taxon>Rhodobacterales</taxon>
        <taxon>Paracoccaceae</taxon>
        <taxon>Aliigemmobacter</taxon>
    </lineage>
</organism>
<dbReference type="InterPro" id="IPR036514">
    <property type="entry name" value="SGNH_hydro_sf"/>
</dbReference>
<accession>A0A4S3MML6</accession>
<dbReference type="Gene3D" id="3.40.50.1110">
    <property type="entry name" value="SGNH hydrolase"/>
    <property type="match status" value="1"/>
</dbReference>